<evidence type="ECO:0000256" key="3">
    <source>
        <dbReference type="ARBA" id="ARBA00022801"/>
    </source>
</evidence>
<evidence type="ECO:0000259" key="7">
    <source>
        <dbReference type="PROSITE" id="PS51935"/>
    </source>
</evidence>
<protein>
    <submittedName>
        <fullName evidence="8">Peptidoglycan-binding protein</fullName>
    </submittedName>
</protein>
<reference evidence="9" key="1">
    <citation type="journal article" date="2019" name="Int. J. Syst. Evol. Microbiol.">
        <title>The Global Catalogue of Microorganisms (GCM) 10K type strain sequencing project: providing services to taxonomists for standard genome sequencing and annotation.</title>
        <authorList>
            <consortium name="The Broad Institute Genomics Platform"/>
            <consortium name="The Broad Institute Genome Sequencing Center for Infectious Disease"/>
            <person name="Wu L."/>
            <person name="Ma J."/>
        </authorList>
    </citation>
    <scope>NUCLEOTIDE SEQUENCE [LARGE SCALE GENOMIC DNA]</scope>
    <source>
        <strain evidence="9">NBRC 106396</strain>
    </source>
</reference>
<keyword evidence="9" id="KW-1185">Reference proteome</keyword>
<feature type="chain" id="PRO_5046636037" evidence="6">
    <location>
        <begin position="30"/>
        <end position="426"/>
    </location>
</feature>
<name>A0ABW2NNE0_9BACL</name>
<dbReference type="InterPro" id="IPR036365">
    <property type="entry name" value="PGBD-like_sf"/>
</dbReference>
<evidence type="ECO:0000313" key="9">
    <source>
        <dbReference type="Proteomes" id="UP001596549"/>
    </source>
</evidence>
<evidence type="ECO:0000256" key="5">
    <source>
        <dbReference type="SAM" id="MobiDB-lite"/>
    </source>
</evidence>
<dbReference type="InterPro" id="IPR002477">
    <property type="entry name" value="Peptidoglycan-bd-like"/>
</dbReference>
<dbReference type="SUPFAM" id="SSF54001">
    <property type="entry name" value="Cysteine proteinases"/>
    <property type="match status" value="1"/>
</dbReference>
<dbReference type="InterPro" id="IPR038765">
    <property type="entry name" value="Papain-like_cys_pep_sf"/>
</dbReference>
<dbReference type="InterPro" id="IPR051202">
    <property type="entry name" value="Peptidase_C40"/>
</dbReference>
<dbReference type="Gene3D" id="1.10.101.10">
    <property type="entry name" value="PGBD-like superfamily/PGBD"/>
    <property type="match status" value="3"/>
</dbReference>
<feature type="domain" description="NlpC/P60" evidence="7">
    <location>
        <begin position="306"/>
        <end position="425"/>
    </location>
</feature>
<evidence type="ECO:0000256" key="2">
    <source>
        <dbReference type="ARBA" id="ARBA00022670"/>
    </source>
</evidence>
<dbReference type="PANTHER" id="PTHR47053">
    <property type="entry name" value="MUREIN DD-ENDOPEPTIDASE MEPH-RELATED"/>
    <property type="match status" value="1"/>
</dbReference>
<dbReference type="Pfam" id="PF01471">
    <property type="entry name" value="PG_binding_1"/>
    <property type="match status" value="3"/>
</dbReference>
<gene>
    <name evidence="8" type="ORF">ACFQPF_05550</name>
</gene>
<dbReference type="EMBL" id="JBHTCP010000010">
    <property type="protein sequence ID" value="MFC7371135.1"/>
    <property type="molecule type" value="Genomic_DNA"/>
</dbReference>
<keyword evidence="2" id="KW-0645">Protease</keyword>
<accession>A0ABW2NNE0</accession>
<dbReference type="Proteomes" id="UP001596549">
    <property type="component" value="Unassembled WGS sequence"/>
</dbReference>
<dbReference type="SUPFAM" id="SSF47090">
    <property type="entry name" value="PGBD-like"/>
    <property type="match status" value="3"/>
</dbReference>
<dbReference type="InterPro" id="IPR000064">
    <property type="entry name" value="NLP_P60_dom"/>
</dbReference>
<dbReference type="PROSITE" id="PS51935">
    <property type="entry name" value="NLPC_P60"/>
    <property type="match status" value="1"/>
</dbReference>
<feature type="signal peptide" evidence="6">
    <location>
        <begin position="1"/>
        <end position="29"/>
    </location>
</feature>
<dbReference type="InterPro" id="IPR036366">
    <property type="entry name" value="PGBDSf"/>
</dbReference>
<feature type="compositionally biased region" description="Pro residues" evidence="5">
    <location>
        <begin position="198"/>
        <end position="219"/>
    </location>
</feature>
<keyword evidence="4" id="KW-0788">Thiol protease</keyword>
<proteinExistence type="inferred from homology"/>
<dbReference type="Gene3D" id="3.90.1720.10">
    <property type="entry name" value="endopeptidase domain like (from Nostoc punctiforme)"/>
    <property type="match status" value="1"/>
</dbReference>
<organism evidence="8 9">
    <name type="scientific">Fictibacillus iocasae</name>
    <dbReference type="NCBI Taxonomy" id="2715437"/>
    <lineage>
        <taxon>Bacteria</taxon>
        <taxon>Bacillati</taxon>
        <taxon>Bacillota</taxon>
        <taxon>Bacilli</taxon>
        <taxon>Bacillales</taxon>
        <taxon>Fictibacillaceae</taxon>
        <taxon>Fictibacillus</taxon>
    </lineage>
</organism>
<evidence type="ECO:0000256" key="1">
    <source>
        <dbReference type="ARBA" id="ARBA00007074"/>
    </source>
</evidence>
<dbReference type="PANTHER" id="PTHR47053:SF1">
    <property type="entry name" value="MUREIN DD-ENDOPEPTIDASE MEPH-RELATED"/>
    <property type="match status" value="1"/>
</dbReference>
<evidence type="ECO:0000313" key="8">
    <source>
        <dbReference type="EMBL" id="MFC7371135.1"/>
    </source>
</evidence>
<evidence type="ECO:0000256" key="6">
    <source>
        <dbReference type="SAM" id="SignalP"/>
    </source>
</evidence>
<comment type="caution">
    <text evidence="8">The sequence shown here is derived from an EMBL/GenBank/DDBJ whole genome shotgun (WGS) entry which is preliminary data.</text>
</comment>
<feature type="region of interest" description="Disordered" evidence="5">
    <location>
        <begin position="188"/>
        <end position="219"/>
    </location>
</feature>
<dbReference type="Pfam" id="PF00877">
    <property type="entry name" value="NLPC_P60"/>
    <property type="match status" value="1"/>
</dbReference>
<keyword evidence="6" id="KW-0732">Signal</keyword>
<dbReference type="RefSeq" id="WP_379747410.1">
    <property type="nucleotide sequence ID" value="NZ_JBHTCP010000010.1"/>
</dbReference>
<keyword evidence="3" id="KW-0378">Hydrolase</keyword>
<evidence type="ECO:0000256" key="4">
    <source>
        <dbReference type="ARBA" id="ARBA00022807"/>
    </source>
</evidence>
<sequence>MRKKKVIKRFIISSTFAGAFLAVPLIGEAALGDQTLTLGTSHPDVKELQKQLKEKGYFHEETTNYFGPVTQKALKEFQQKNGLTADGIAGKQTYSVLLAKKSAPTPPTYENKQPEVKPLLKMGSTGDAVKQLQNNLRVLGLFTYPKTTGYYGSVTAEAVRKFQLQHKLKATAVVDTVTASKIAAEVKKKTTLNTGQKPPAPKPVPAPMKPAQPPAPAPQPATLELKLGMQNADVSKLQSQLKTLGFYTYPTITGYYGPITAEAVKSFQKFHKLPVTGIVTKEVRDRITAEETKKLGSTPSVPPVSQELAINVIANAAELMGTPYVWGGSTTAGFDCSGFIQYVFAKEGVKLPRTVGQMWNAVAKVDTPEVGDLVFFETYQPGASHLGIYLGNDQFVHSGSNTGVTISSMNSKYWSERYIGAGRVIQ</sequence>
<comment type="similarity">
    <text evidence="1">Belongs to the peptidase C40 family.</text>
</comment>